<dbReference type="Proteomes" id="UP000005336">
    <property type="component" value="Unassembled WGS sequence"/>
</dbReference>
<protein>
    <submittedName>
        <fullName evidence="1">Uncharacterized protein</fullName>
    </submittedName>
</protein>
<dbReference type="STRING" id="1030841.HMPREF9370_0771"/>
<dbReference type="HOGENOM" id="CLU_2917915_0_0_4"/>
<keyword evidence="2" id="KW-1185">Reference proteome</keyword>
<organism evidence="1 2">
    <name type="scientific">Neisseria wadsworthii 9715</name>
    <dbReference type="NCBI Taxonomy" id="1030841"/>
    <lineage>
        <taxon>Bacteria</taxon>
        <taxon>Pseudomonadati</taxon>
        <taxon>Pseudomonadota</taxon>
        <taxon>Betaproteobacteria</taxon>
        <taxon>Neisseriales</taxon>
        <taxon>Neisseriaceae</taxon>
        <taxon>Neisseria</taxon>
    </lineage>
</organism>
<dbReference type="PATRIC" id="fig|1030841.3.peg.759"/>
<name>G4CNW2_9NEIS</name>
<dbReference type="EMBL" id="AGAZ01000032">
    <property type="protein sequence ID" value="EGZ48912.1"/>
    <property type="molecule type" value="Genomic_DNA"/>
</dbReference>
<sequence>MIFRKYAEFVENCNNAALNKNGMRHFSDRHDDYLRRQPEHFIAESFLNSIIEFTYHLNRLF</sequence>
<evidence type="ECO:0000313" key="2">
    <source>
        <dbReference type="Proteomes" id="UP000005336"/>
    </source>
</evidence>
<gene>
    <name evidence="1" type="primary">sodB</name>
    <name evidence="1" type="ORF">HMPREF9370_0771</name>
</gene>
<comment type="caution">
    <text evidence="1">The sequence shown here is derived from an EMBL/GenBank/DDBJ whole genome shotgun (WGS) entry which is preliminary data.</text>
</comment>
<reference evidence="1 2" key="1">
    <citation type="submission" date="2011-06" db="EMBL/GenBank/DDBJ databases">
        <authorList>
            <person name="Muzny D."/>
            <person name="Qin X."/>
            <person name="Deng J."/>
            <person name="Jiang H."/>
            <person name="Liu Y."/>
            <person name="Qu J."/>
            <person name="Song X.-Z."/>
            <person name="Zhang L."/>
            <person name="Thornton R."/>
            <person name="Coyle M."/>
            <person name="Francisco L."/>
            <person name="Jackson L."/>
            <person name="Javaid M."/>
            <person name="Korchina V."/>
            <person name="Kovar C."/>
            <person name="Mata R."/>
            <person name="Mathew T."/>
            <person name="Ngo R."/>
            <person name="Nguyen L."/>
            <person name="Nguyen N."/>
            <person name="Okwuonu G."/>
            <person name="Ongeri F."/>
            <person name="Pham C."/>
            <person name="Simmons D."/>
            <person name="Wilczek-Boney K."/>
            <person name="Hale W."/>
            <person name="Jakkamsetti A."/>
            <person name="Pham P."/>
            <person name="Ruth R."/>
            <person name="San Lucas F."/>
            <person name="Warren J."/>
            <person name="Zhang J."/>
            <person name="Zhao Z."/>
            <person name="Zhou C."/>
            <person name="Zhu D."/>
            <person name="Lee S."/>
            <person name="Bess C."/>
            <person name="Blankenburg K."/>
            <person name="Forbes L."/>
            <person name="Fu Q."/>
            <person name="Gubbala S."/>
            <person name="Hirani K."/>
            <person name="Jayaseelan J.C."/>
            <person name="Lara F."/>
            <person name="Munidasa M."/>
            <person name="Palculict T."/>
            <person name="Patil S."/>
            <person name="Pu L.-L."/>
            <person name="Saada N."/>
            <person name="Tang L."/>
            <person name="Weissenberger G."/>
            <person name="Zhu Y."/>
            <person name="Hemphill L."/>
            <person name="Shang Y."/>
            <person name="Youmans B."/>
            <person name="Ayvaz T."/>
            <person name="Ross M."/>
            <person name="Santibanez J."/>
            <person name="Aqrawi P."/>
            <person name="Gross S."/>
            <person name="Joshi V."/>
            <person name="Fowler G."/>
            <person name="Nazareth L."/>
            <person name="Reid J."/>
            <person name="Worley K."/>
            <person name="Petrosino J."/>
            <person name="Highlander S."/>
            <person name="Gibbs R."/>
        </authorList>
    </citation>
    <scope>NUCLEOTIDE SEQUENCE [LARGE SCALE GENOMIC DNA]</scope>
    <source>
        <strain evidence="1 2">9715</strain>
    </source>
</reference>
<proteinExistence type="predicted"/>
<evidence type="ECO:0000313" key="1">
    <source>
        <dbReference type="EMBL" id="EGZ48912.1"/>
    </source>
</evidence>
<accession>G4CNW2</accession>
<dbReference type="AlphaFoldDB" id="G4CNW2"/>